<organism evidence="2">
    <name type="scientific">marine sediment metagenome</name>
    <dbReference type="NCBI Taxonomy" id="412755"/>
    <lineage>
        <taxon>unclassified sequences</taxon>
        <taxon>metagenomes</taxon>
        <taxon>ecological metagenomes</taxon>
    </lineage>
</organism>
<evidence type="ECO:0000313" key="2">
    <source>
        <dbReference type="EMBL" id="GAG44755.1"/>
    </source>
</evidence>
<feature type="transmembrane region" description="Helical" evidence="1">
    <location>
        <begin position="45"/>
        <end position="62"/>
    </location>
</feature>
<keyword evidence="1" id="KW-0812">Transmembrane</keyword>
<accession>X0XNI5</accession>
<reference evidence="2" key="1">
    <citation type="journal article" date="2014" name="Front. Microbiol.">
        <title>High frequency of phylogenetically diverse reductive dehalogenase-homologous genes in deep subseafloor sedimentary metagenomes.</title>
        <authorList>
            <person name="Kawai M."/>
            <person name="Futagami T."/>
            <person name="Toyoda A."/>
            <person name="Takaki Y."/>
            <person name="Nishi S."/>
            <person name="Hori S."/>
            <person name="Arai W."/>
            <person name="Tsubouchi T."/>
            <person name="Morono Y."/>
            <person name="Uchiyama I."/>
            <person name="Ito T."/>
            <person name="Fujiyama A."/>
            <person name="Inagaki F."/>
            <person name="Takami H."/>
        </authorList>
    </citation>
    <scope>NUCLEOTIDE SEQUENCE</scope>
    <source>
        <strain evidence="2">Expedition CK06-06</strain>
    </source>
</reference>
<proteinExistence type="predicted"/>
<protein>
    <submittedName>
        <fullName evidence="2">Uncharacterized protein</fullName>
    </submittedName>
</protein>
<keyword evidence="1" id="KW-0472">Membrane</keyword>
<dbReference type="EMBL" id="BARS01052690">
    <property type="protein sequence ID" value="GAG44755.1"/>
    <property type="molecule type" value="Genomic_DNA"/>
</dbReference>
<feature type="transmembrane region" description="Helical" evidence="1">
    <location>
        <begin position="13"/>
        <end position="33"/>
    </location>
</feature>
<gene>
    <name evidence="2" type="ORF">S01H1_78302</name>
</gene>
<comment type="caution">
    <text evidence="2">The sequence shown here is derived from an EMBL/GenBank/DDBJ whole genome shotgun (WGS) entry which is preliminary data.</text>
</comment>
<dbReference type="AlphaFoldDB" id="X0XNI5"/>
<evidence type="ECO:0000256" key="1">
    <source>
        <dbReference type="SAM" id="Phobius"/>
    </source>
</evidence>
<sequence length="65" mass="7593">MLERRMKPKNFKLLVYIFGGLLEIIGFGLLFAFDSTMEIIHNYKILFAIILILAGYLLSISARRW</sequence>
<keyword evidence="1" id="KW-1133">Transmembrane helix</keyword>
<name>X0XNI5_9ZZZZ</name>